<name>A0ABV5FTC9_9MICC</name>
<comment type="caution">
    <text evidence="2">The sequence shown here is derived from an EMBL/GenBank/DDBJ whole genome shotgun (WGS) entry which is preliminary data.</text>
</comment>
<evidence type="ECO:0000256" key="1">
    <source>
        <dbReference type="SAM" id="MobiDB-lite"/>
    </source>
</evidence>
<dbReference type="EMBL" id="JBHMFI010000001">
    <property type="protein sequence ID" value="MFB9069931.1"/>
    <property type="molecule type" value="Genomic_DNA"/>
</dbReference>
<gene>
    <name evidence="2" type="ORF">ACFFX0_01455</name>
</gene>
<dbReference type="Proteomes" id="UP001589575">
    <property type="component" value="Unassembled WGS sequence"/>
</dbReference>
<sequence>MPDRLSGAANSRCSQCETKGVPIDTSQFHIILDRNRAAADPAVPDATSGRGAERAGIAGSRPRTGS</sequence>
<proteinExistence type="predicted"/>
<evidence type="ECO:0000313" key="2">
    <source>
        <dbReference type="EMBL" id="MFB9069931.1"/>
    </source>
</evidence>
<organism evidence="2 3">
    <name type="scientific">Citricoccus parietis</name>
    <dbReference type="NCBI Taxonomy" id="592307"/>
    <lineage>
        <taxon>Bacteria</taxon>
        <taxon>Bacillati</taxon>
        <taxon>Actinomycetota</taxon>
        <taxon>Actinomycetes</taxon>
        <taxon>Micrococcales</taxon>
        <taxon>Micrococcaceae</taxon>
        <taxon>Citricoccus</taxon>
    </lineage>
</organism>
<reference evidence="2 3" key="1">
    <citation type="submission" date="2024-09" db="EMBL/GenBank/DDBJ databases">
        <authorList>
            <person name="Sun Q."/>
            <person name="Mori K."/>
        </authorList>
    </citation>
    <scope>NUCLEOTIDE SEQUENCE [LARGE SCALE GENOMIC DNA]</scope>
    <source>
        <strain evidence="2 3">CCM 7609</strain>
    </source>
</reference>
<keyword evidence="3" id="KW-1185">Reference proteome</keyword>
<accession>A0ABV5FTC9</accession>
<feature type="region of interest" description="Disordered" evidence="1">
    <location>
        <begin position="39"/>
        <end position="66"/>
    </location>
</feature>
<protein>
    <submittedName>
        <fullName evidence="2">Uncharacterized protein</fullName>
    </submittedName>
</protein>
<evidence type="ECO:0000313" key="3">
    <source>
        <dbReference type="Proteomes" id="UP001589575"/>
    </source>
</evidence>